<dbReference type="EMBL" id="PXXK01000326">
    <property type="protein sequence ID" value="RFN46018.1"/>
    <property type="molecule type" value="Genomic_DNA"/>
</dbReference>
<feature type="non-terminal residue" evidence="2">
    <location>
        <position position="459"/>
    </location>
</feature>
<evidence type="ECO:0000313" key="3">
    <source>
        <dbReference type="Proteomes" id="UP000265631"/>
    </source>
</evidence>
<gene>
    <name evidence="2" type="ORF">FIE12Z_9737</name>
</gene>
<dbReference type="STRING" id="2594813.A0A395MDP5"/>
<name>A0A395MDP5_9HYPO</name>
<dbReference type="Proteomes" id="UP000265631">
    <property type="component" value="Unassembled WGS sequence"/>
</dbReference>
<dbReference type="AlphaFoldDB" id="A0A395MDP5"/>
<dbReference type="Pfam" id="PF26616">
    <property type="entry name" value="CorA-like"/>
    <property type="match status" value="1"/>
</dbReference>
<feature type="domain" description="CorA-like transporter" evidence="1">
    <location>
        <begin position="14"/>
        <end position="303"/>
    </location>
</feature>
<reference evidence="2 3" key="1">
    <citation type="journal article" date="2018" name="PLoS Pathog.">
        <title>Evolution of structural diversity of trichothecenes, a family of toxins produced by plant pathogenic and entomopathogenic fungi.</title>
        <authorList>
            <person name="Proctor R.H."/>
            <person name="McCormick S.P."/>
            <person name="Kim H.S."/>
            <person name="Cardoza R.E."/>
            <person name="Stanley A.M."/>
            <person name="Lindo L."/>
            <person name="Kelly A."/>
            <person name="Brown D.W."/>
            <person name="Lee T."/>
            <person name="Vaughan M.M."/>
            <person name="Alexander N.J."/>
            <person name="Busman M."/>
            <person name="Gutierrez S."/>
        </authorList>
    </citation>
    <scope>NUCLEOTIDE SEQUENCE [LARGE SCALE GENOMIC DNA]</scope>
    <source>
        <strain evidence="2 3">NRRL 13405</strain>
    </source>
</reference>
<keyword evidence="3" id="KW-1185">Reference proteome</keyword>
<evidence type="ECO:0000259" key="1">
    <source>
        <dbReference type="Pfam" id="PF26616"/>
    </source>
</evidence>
<dbReference type="InterPro" id="IPR058257">
    <property type="entry name" value="CorA-like_dom"/>
</dbReference>
<sequence>MSKATMNTYDLLMQSYRESLSYPSNLVRPSQRKSTLRDYHSSLIAKKNDLFLSSDEEIYIIEPTSLDEDEYLSVPETDDTLTLSPFKQEVIRLPAKLQRHLQQNRKDPHFCLIFLQSDHSRSELNCSHESFATLLSFYQIPATFLDFTTSFGYTLQPLDYHMTGFFGYDSLDTPKSRRLEIPQLGRSGCDHTTQYLLRSVERSTNSSNEVIWNIRQMAVHHKYDFVNGRSLWINVKTNKVMLERVKETLEDEMIPSPCPEDGPAESFAANLLIHLTHLEWCDESWRDCINAFEQKMRDVLEKAKTARFDEQPELPANLKQALTNTLKDTSSAPVGPVSASLHRGLQNGLRSCWSLFTGAKQACSTLVQPVASEKAGAPEMIGSNDTVRQLETLMAFSFKDVQNLYWMGEQLENFRLVIKLNRQTLRDIVEHYQDLAGREGFPQDIKTSCKGDLATFFRK</sequence>
<evidence type="ECO:0000313" key="2">
    <source>
        <dbReference type="EMBL" id="RFN46018.1"/>
    </source>
</evidence>
<protein>
    <recommendedName>
        <fullName evidence="1">CorA-like transporter domain-containing protein</fullName>
    </recommendedName>
</protein>
<comment type="caution">
    <text evidence="2">The sequence shown here is derived from an EMBL/GenBank/DDBJ whole genome shotgun (WGS) entry which is preliminary data.</text>
</comment>
<organism evidence="2 3">
    <name type="scientific">Fusarium flagelliforme</name>
    <dbReference type="NCBI Taxonomy" id="2675880"/>
    <lineage>
        <taxon>Eukaryota</taxon>
        <taxon>Fungi</taxon>
        <taxon>Dikarya</taxon>
        <taxon>Ascomycota</taxon>
        <taxon>Pezizomycotina</taxon>
        <taxon>Sordariomycetes</taxon>
        <taxon>Hypocreomycetidae</taxon>
        <taxon>Hypocreales</taxon>
        <taxon>Nectriaceae</taxon>
        <taxon>Fusarium</taxon>
        <taxon>Fusarium incarnatum-equiseti species complex</taxon>
    </lineage>
</organism>
<accession>A0A395MDP5</accession>
<proteinExistence type="predicted"/>